<evidence type="ECO:0000313" key="2">
    <source>
        <dbReference type="EMBL" id="JAC75980.1"/>
    </source>
</evidence>
<reference evidence="2" key="1">
    <citation type="submission" date="2014-05" db="EMBL/GenBank/DDBJ databases">
        <title>The transcriptome of the halophilic microalga Tetraselmis sp. GSL018 isolated from the Great Salt Lake, Utah.</title>
        <authorList>
            <person name="Jinkerson R.E."/>
            <person name="D'Adamo S."/>
            <person name="Posewitz M.C."/>
        </authorList>
    </citation>
    <scope>NUCLEOTIDE SEQUENCE</scope>
    <source>
        <strain evidence="2">GSL018</strain>
    </source>
</reference>
<name>A0A061RZ76_9CHLO</name>
<dbReference type="AlphaFoldDB" id="A0A061RZ76"/>
<gene>
    <name evidence="2" type="ORF">TSPGSL018_21525</name>
</gene>
<feature type="non-terminal residue" evidence="2">
    <location>
        <position position="90"/>
    </location>
</feature>
<feature type="non-terminal residue" evidence="2">
    <location>
        <position position="1"/>
    </location>
</feature>
<feature type="compositionally biased region" description="Low complexity" evidence="1">
    <location>
        <begin position="69"/>
        <end position="80"/>
    </location>
</feature>
<sequence>ALIDYVHSSGRDLSHLQTELEMLRDGSYSCMSPSQRIGILKALHAAVIEKEIFRSNLQTEMESIGAVAKAAAEAGKPPKGSEGPAPEQAE</sequence>
<proteinExistence type="predicted"/>
<feature type="region of interest" description="Disordered" evidence="1">
    <location>
        <begin position="69"/>
        <end position="90"/>
    </location>
</feature>
<dbReference type="EMBL" id="GBEZ01009618">
    <property type="protein sequence ID" value="JAC75980.1"/>
    <property type="molecule type" value="Transcribed_RNA"/>
</dbReference>
<accession>A0A061RZ76</accession>
<organism evidence="2">
    <name type="scientific">Tetraselmis sp. GSL018</name>
    <dbReference type="NCBI Taxonomy" id="582737"/>
    <lineage>
        <taxon>Eukaryota</taxon>
        <taxon>Viridiplantae</taxon>
        <taxon>Chlorophyta</taxon>
        <taxon>core chlorophytes</taxon>
        <taxon>Chlorodendrophyceae</taxon>
        <taxon>Chlorodendrales</taxon>
        <taxon>Chlorodendraceae</taxon>
        <taxon>Tetraselmis</taxon>
    </lineage>
</organism>
<protein>
    <submittedName>
        <fullName evidence="2">Uncharacterized protein</fullName>
    </submittedName>
</protein>
<evidence type="ECO:0000256" key="1">
    <source>
        <dbReference type="SAM" id="MobiDB-lite"/>
    </source>
</evidence>